<dbReference type="EMBL" id="FNJI01000011">
    <property type="protein sequence ID" value="SDP12889.1"/>
    <property type="molecule type" value="Genomic_DNA"/>
</dbReference>
<dbReference type="Gene3D" id="3.40.50.1980">
    <property type="entry name" value="Nitrogenase molybdenum iron protein domain"/>
    <property type="match status" value="3"/>
</dbReference>
<gene>
    <name evidence="17" type="ORF">SAMN05660330_01870</name>
</gene>
<evidence type="ECO:0000256" key="8">
    <source>
        <dbReference type="ARBA" id="ARBA00022840"/>
    </source>
</evidence>
<keyword evidence="12 14" id="KW-0535">Nitrogen fixation</keyword>
<comment type="similarity">
    <text evidence="2 14">Belongs to the NifD/NifK/NifE/NifN family.</text>
</comment>
<evidence type="ECO:0000256" key="7">
    <source>
        <dbReference type="ARBA" id="ARBA00022741"/>
    </source>
</evidence>
<dbReference type="AlphaFoldDB" id="A0A1H0Q8C6"/>
<name>A0A1H0Q8C6_9BACT</name>
<dbReference type="GO" id="GO:0051536">
    <property type="term" value="F:iron-sulfur cluster binding"/>
    <property type="evidence" value="ECO:0007669"/>
    <property type="project" value="UniProtKB-KW"/>
</dbReference>
<comment type="subunit">
    <text evidence="3 15">Tetramer of two alpha and two beta chains. Forms complex with the iron protein (nitrogenase component 2).</text>
</comment>
<dbReference type="PANTHER" id="PTHR33712">
    <property type="entry name" value="LIGHT-INDEPENDENT PROTOCHLOROPHYLLIDE REDUCTASE SUBUNIT B"/>
    <property type="match status" value="1"/>
</dbReference>
<evidence type="ECO:0000256" key="13">
    <source>
        <dbReference type="ARBA" id="ARBA00047967"/>
    </source>
</evidence>
<accession>A0A1H0Q8C6</accession>
<dbReference type="Pfam" id="PF00148">
    <property type="entry name" value="Oxidored_nitro"/>
    <property type="match status" value="1"/>
</dbReference>
<dbReference type="STRING" id="91360.SAMN05660330_01870"/>
<dbReference type="PROSITE" id="PS00699">
    <property type="entry name" value="NITROGENASE_1_1"/>
    <property type="match status" value="1"/>
</dbReference>
<feature type="domain" description="Nitrogenase/oxidoreductase component 1" evidence="16">
    <location>
        <begin position="24"/>
        <end position="440"/>
    </location>
</feature>
<evidence type="ECO:0000313" key="17">
    <source>
        <dbReference type="EMBL" id="SDP12889.1"/>
    </source>
</evidence>
<keyword evidence="10 15" id="KW-0408">Iron</keyword>
<organism evidence="17 18">
    <name type="scientific">Desulforhopalus singaporensis</name>
    <dbReference type="NCBI Taxonomy" id="91360"/>
    <lineage>
        <taxon>Bacteria</taxon>
        <taxon>Pseudomonadati</taxon>
        <taxon>Thermodesulfobacteriota</taxon>
        <taxon>Desulfobulbia</taxon>
        <taxon>Desulfobulbales</taxon>
        <taxon>Desulfocapsaceae</taxon>
        <taxon>Desulforhopalus</taxon>
    </lineage>
</organism>
<dbReference type="PANTHER" id="PTHR33712:SF7">
    <property type="entry name" value="LIGHT-INDEPENDENT PROTOCHLOROPHYLLIDE REDUCTASE SUBUNIT B"/>
    <property type="match status" value="1"/>
</dbReference>
<dbReference type="Gene3D" id="1.20.89.10">
    <property type="entry name" value="Nitrogenase Molybdenum-iron Protein, subunit B, domain 4"/>
    <property type="match status" value="1"/>
</dbReference>
<dbReference type="InterPro" id="IPR000318">
    <property type="entry name" value="Nase_comp1_CS"/>
</dbReference>
<evidence type="ECO:0000256" key="14">
    <source>
        <dbReference type="RuleBase" id="RU004021"/>
    </source>
</evidence>
<reference evidence="17 18" key="1">
    <citation type="submission" date="2016-10" db="EMBL/GenBank/DDBJ databases">
        <authorList>
            <person name="de Groot N.N."/>
        </authorList>
    </citation>
    <scope>NUCLEOTIDE SEQUENCE [LARGE SCALE GENOMIC DNA]</scope>
    <source>
        <strain evidence="17 18">DSM 12130</strain>
    </source>
</reference>
<evidence type="ECO:0000256" key="10">
    <source>
        <dbReference type="ARBA" id="ARBA00023004"/>
    </source>
</evidence>
<evidence type="ECO:0000313" key="18">
    <source>
        <dbReference type="Proteomes" id="UP000199073"/>
    </source>
</evidence>
<evidence type="ECO:0000256" key="3">
    <source>
        <dbReference type="ARBA" id="ARBA00011462"/>
    </source>
</evidence>
<dbReference type="GO" id="GO:0016612">
    <property type="term" value="C:molybdenum-iron nitrogenase complex"/>
    <property type="evidence" value="ECO:0007669"/>
    <property type="project" value="InterPro"/>
</dbReference>
<dbReference type="InterPro" id="IPR000510">
    <property type="entry name" value="Nase/OxRdtase_comp1"/>
</dbReference>
<dbReference type="GO" id="GO:0046872">
    <property type="term" value="F:metal ion binding"/>
    <property type="evidence" value="ECO:0007669"/>
    <property type="project" value="UniProtKB-KW"/>
</dbReference>
<evidence type="ECO:0000256" key="15">
    <source>
        <dbReference type="RuleBase" id="RU364127"/>
    </source>
</evidence>
<keyword evidence="7 15" id="KW-0547">Nucleotide-binding</keyword>
<comment type="cofactor">
    <cofactor evidence="15">
        <name>[8Fe-7S] cluster</name>
        <dbReference type="ChEBI" id="CHEBI:21143"/>
    </cofactor>
    <text evidence="15">Binds 1 [8Fe-7S] cluster per heterodimer.</text>
</comment>
<dbReference type="OrthoDB" id="9800746at2"/>
<evidence type="ECO:0000259" key="16">
    <source>
        <dbReference type="Pfam" id="PF00148"/>
    </source>
</evidence>
<evidence type="ECO:0000256" key="1">
    <source>
        <dbReference type="ARBA" id="ARBA00002621"/>
    </source>
</evidence>
<keyword evidence="9 15" id="KW-0560">Oxidoreductase</keyword>
<dbReference type="GO" id="GO:0016163">
    <property type="term" value="F:nitrogenase activity"/>
    <property type="evidence" value="ECO:0007669"/>
    <property type="project" value="UniProtKB-EC"/>
</dbReference>
<evidence type="ECO:0000256" key="4">
    <source>
        <dbReference type="ARBA" id="ARBA00012773"/>
    </source>
</evidence>
<protein>
    <recommendedName>
        <fullName evidence="5 15">Nitrogenase molybdenum-iron protein beta chain</fullName>
        <ecNumber evidence="4 15">1.18.6.1</ecNumber>
    </recommendedName>
    <alternativeName>
        <fullName evidence="15">Dinitrogenase</fullName>
    </alternativeName>
</protein>
<dbReference type="InterPro" id="IPR005976">
    <property type="entry name" value="Nase_Mo-Fe_CF_bsu"/>
</dbReference>
<evidence type="ECO:0000256" key="11">
    <source>
        <dbReference type="ARBA" id="ARBA00023014"/>
    </source>
</evidence>
<evidence type="ECO:0000256" key="12">
    <source>
        <dbReference type="ARBA" id="ARBA00023231"/>
    </source>
</evidence>
<keyword evidence="8 15" id="KW-0067">ATP-binding</keyword>
<comment type="function">
    <text evidence="1 15">This molybdenum-iron protein is part of the nitrogenase complex that catalyzes the key enzymatic reactions in nitrogen fixation.</text>
</comment>
<dbReference type="RefSeq" id="WP_092222109.1">
    <property type="nucleotide sequence ID" value="NZ_FNJI01000011.1"/>
</dbReference>
<keyword evidence="18" id="KW-1185">Reference proteome</keyword>
<dbReference type="GO" id="GO:0005524">
    <property type="term" value="F:ATP binding"/>
    <property type="evidence" value="ECO:0007669"/>
    <property type="project" value="UniProtKB-KW"/>
</dbReference>
<evidence type="ECO:0000256" key="2">
    <source>
        <dbReference type="ARBA" id="ARBA00011002"/>
    </source>
</evidence>
<evidence type="ECO:0000256" key="9">
    <source>
        <dbReference type="ARBA" id="ARBA00023002"/>
    </source>
</evidence>
<sequence length="457" mass="50060">MLLRHTPQVITERKALTINPAKTCQPIGAMYASLGIKGCLPHSHGSQGCCAYHRSTLTRHYKEPISAATSSFTEGASVFGGQANLLQAINNIFTVYEPEAIAVHTTCLSETIGDDLPQIFNKAIKEKKVPPGKTLLGAPTPSYVGSHVTGFSNMVKAMAGLAENTGTRNGKINILPGWVEPSDMEEIKRIAALMGVKISIYPDTSGVLNTPLTGKYNMFPDGGTSIAEIRDSGNASGTLALGEWCSADGARLLDTQCKVPCSILDIPVGLKATDRFIDALRTVAGTSVPDEIATERGRLVDLISDMHQYFYGKKVALVGDPDQLISMTEFLVSIDMLPVHIITGTPGKKFEKRIQEITAELNCEVNVKAKGDMFLLHQWIKNEPVDLIIGNSYCKYIARDEDIPFVRWGFPILDRQGHQYFPSIGYMGGLRLLEKILNCLLDRKERDDTEEKFELVL</sequence>
<keyword evidence="11 15" id="KW-0411">Iron-sulfur</keyword>
<dbReference type="EC" id="1.18.6.1" evidence="4 15"/>
<comment type="catalytic activity">
    <reaction evidence="13 15">
        <text>N2 + 8 reduced [2Fe-2S]-[ferredoxin] + 16 ATP + 16 H2O = H2 + 8 oxidized [2Fe-2S]-[ferredoxin] + 2 NH4(+) + 16 ADP + 16 phosphate + 6 H(+)</text>
        <dbReference type="Rhea" id="RHEA:21448"/>
        <dbReference type="Rhea" id="RHEA-COMP:10000"/>
        <dbReference type="Rhea" id="RHEA-COMP:10001"/>
        <dbReference type="ChEBI" id="CHEBI:15377"/>
        <dbReference type="ChEBI" id="CHEBI:15378"/>
        <dbReference type="ChEBI" id="CHEBI:17997"/>
        <dbReference type="ChEBI" id="CHEBI:18276"/>
        <dbReference type="ChEBI" id="CHEBI:28938"/>
        <dbReference type="ChEBI" id="CHEBI:30616"/>
        <dbReference type="ChEBI" id="CHEBI:33737"/>
        <dbReference type="ChEBI" id="CHEBI:33738"/>
        <dbReference type="ChEBI" id="CHEBI:43474"/>
        <dbReference type="ChEBI" id="CHEBI:456216"/>
        <dbReference type="EC" id="1.18.6.1"/>
    </reaction>
</comment>
<dbReference type="NCBIfam" id="TIGR01286">
    <property type="entry name" value="nifK"/>
    <property type="match status" value="1"/>
</dbReference>
<dbReference type="SUPFAM" id="SSF53807">
    <property type="entry name" value="Helical backbone' metal receptor"/>
    <property type="match status" value="1"/>
</dbReference>
<dbReference type="InterPro" id="IPR050152">
    <property type="entry name" value="ChlB/BchB/BchZ"/>
</dbReference>
<evidence type="ECO:0000256" key="6">
    <source>
        <dbReference type="ARBA" id="ARBA00022723"/>
    </source>
</evidence>
<keyword evidence="6 15" id="KW-0479">Metal-binding</keyword>
<evidence type="ECO:0000256" key="5">
    <source>
        <dbReference type="ARBA" id="ARBA00014775"/>
    </source>
</evidence>
<proteinExistence type="inferred from homology"/>
<dbReference type="Proteomes" id="UP000199073">
    <property type="component" value="Unassembled WGS sequence"/>
</dbReference>